<dbReference type="InterPro" id="IPR013830">
    <property type="entry name" value="SGNH_hydro"/>
</dbReference>
<evidence type="ECO:0000313" key="4">
    <source>
        <dbReference type="Proteomes" id="UP001500037"/>
    </source>
</evidence>
<dbReference type="Pfam" id="PF13472">
    <property type="entry name" value="Lipase_GDSL_2"/>
    <property type="match status" value="1"/>
</dbReference>
<dbReference type="PANTHER" id="PTHR30383">
    <property type="entry name" value="THIOESTERASE 1/PROTEASE 1/LYSOPHOSPHOLIPASE L1"/>
    <property type="match status" value="1"/>
</dbReference>
<dbReference type="Proteomes" id="UP001500037">
    <property type="component" value="Unassembled WGS sequence"/>
</dbReference>
<evidence type="ECO:0000256" key="1">
    <source>
        <dbReference type="SAM" id="SignalP"/>
    </source>
</evidence>
<protein>
    <recommendedName>
        <fullName evidence="2">SGNH hydrolase-type esterase domain-containing protein</fullName>
    </recommendedName>
</protein>
<evidence type="ECO:0000259" key="2">
    <source>
        <dbReference type="Pfam" id="PF13472"/>
    </source>
</evidence>
<evidence type="ECO:0000313" key="3">
    <source>
        <dbReference type="EMBL" id="GAA1274877.1"/>
    </source>
</evidence>
<dbReference type="EMBL" id="BAAALF010000253">
    <property type="protein sequence ID" value="GAA1274877.1"/>
    <property type="molecule type" value="Genomic_DNA"/>
</dbReference>
<dbReference type="Gene3D" id="3.40.50.1110">
    <property type="entry name" value="SGNH hydrolase"/>
    <property type="match status" value="1"/>
</dbReference>
<keyword evidence="1" id="KW-0732">Signal</keyword>
<gene>
    <name evidence="3" type="ORF">GCM10009665_72770</name>
</gene>
<accession>A0ABN1WZV8</accession>
<dbReference type="RefSeq" id="WP_344446518.1">
    <property type="nucleotide sequence ID" value="NZ_BAAALF010000253.1"/>
</dbReference>
<organism evidence="3 4">
    <name type="scientific">Kitasatospora nipponensis</name>
    <dbReference type="NCBI Taxonomy" id="258049"/>
    <lineage>
        <taxon>Bacteria</taxon>
        <taxon>Bacillati</taxon>
        <taxon>Actinomycetota</taxon>
        <taxon>Actinomycetes</taxon>
        <taxon>Kitasatosporales</taxon>
        <taxon>Streptomycetaceae</taxon>
        <taxon>Kitasatospora</taxon>
    </lineage>
</organism>
<reference evidence="3 4" key="1">
    <citation type="journal article" date="2019" name="Int. J. Syst. Evol. Microbiol.">
        <title>The Global Catalogue of Microorganisms (GCM) 10K type strain sequencing project: providing services to taxonomists for standard genome sequencing and annotation.</title>
        <authorList>
            <consortium name="The Broad Institute Genomics Platform"/>
            <consortium name="The Broad Institute Genome Sequencing Center for Infectious Disease"/>
            <person name="Wu L."/>
            <person name="Ma J."/>
        </authorList>
    </citation>
    <scope>NUCLEOTIDE SEQUENCE [LARGE SCALE GENOMIC DNA]</scope>
    <source>
        <strain evidence="3 4">JCM 13004</strain>
    </source>
</reference>
<dbReference type="InterPro" id="IPR051532">
    <property type="entry name" value="Ester_Hydrolysis_Enzymes"/>
</dbReference>
<feature type="signal peptide" evidence="1">
    <location>
        <begin position="1"/>
        <end position="28"/>
    </location>
</feature>
<keyword evidence="4" id="KW-1185">Reference proteome</keyword>
<feature type="chain" id="PRO_5046884212" description="SGNH hydrolase-type esterase domain-containing protein" evidence="1">
    <location>
        <begin position="29"/>
        <end position="257"/>
    </location>
</feature>
<feature type="domain" description="SGNH hydrolase-type esterase" evidence="2">
    <location>
        <begin position="50"/>
        <end position="225"/>
    </location>
</feature>
<name>A0ABN1WZV8_9ACTN</name>
<proteinExistence type="predicted"/>
<dbReference type="SUPFAM" id="SSF52266">
    <property type="entry name" value="SGNH hydrolase"/>
    <property type="match status" value="1"/>
</dbReference>
<dbReference type="InterPro" id="IPR036514">
    <property type="entry name" value="SGNH_hydro_sf"/>
</dbReference>
<dbReference type="PANTHER" id="PTHR30383:SF5">
    <property type="entry name" value="SGNH HYDROLASE-TYPE ESTERASE DOMAIN-CONTAINING PROTEIN"/>
    <property type="match status" value="1"/>
</dbReference>
<sequence length="257" mass="28004">MHRLLPRALAVLVAAACGSLGLTATATAHVSGPRSGALAAQPPVLRVMPLGDSITVGVGSSTGAGYRLPLWNLVTQQSLYRVDLVGSQRSGSFAAPWHEGHSGWMIDDIHNQVDHWLADNTPDVVLLHIGINDLDRGPDKAHAADRMQALLDRIFTDEPDVSVIVQGLIPTTPGLQDATRSFNRQVRQLETAEWQQGRHLRYVDAPALTPAEFNDTLHPDDAGYTRMGQTFYTALSREVEERWYSSGPPPTVQAARH</sequence>
<comment type="caution">
    <text evidence="3">The sequence shown here is derived from an EMBL/GenBank/DDBJ whole genome shotgun (WGS) entry which is preliminary data.</text>
</comment>
<dbReference type="CDD" id="cd01833">
    <property type="entry name" value="XynB_like"/>
    <property type="match status" value="1"/>
</dbReference>